<comment type="caution">
    <text evidence="4">The sequence shown here is derived from an EMBL/GenBank/DDBJ whole genome shotgun (WGS) entry which is preliminary data.</text>
</comment>
<dbReference type="SUPFAM" id="SSF55729">
    <property type="entry name" value="Acyl-CoA N-acyltransferases (Nat)"/>
    <property type="match status" value="1"/>
</dbReference>
<dbReference type="Proteomes" id="UP000557772">
    <property type="component" value="Unassembled WGS sequence"/>
</dbReference>
<dbReference type="PROSITE" id="PS51186">
    <property type="entry name" value="GNAT"/>
    <property type="match status" value="1"/>
</dbReference>
<dbReference type="Pfam" id="PF00583">
    <property type="entry name" value="Acetyltransf_1"/>
    <property type="match status" value="1"/>
</dbReference>
<dbReference type="RefSeq" id="WP_171154656.1">
    <property type="nucleotide sequence ID" value="NZ_JABENB010000001.1"/>
</dbReference>
<evidence type="ECO:0000256" key="1">
    <source>
        <dbReference type="ARBA" id="ARBA00022679"/>
    </source>
</evidence>
<evidence type="ECO:0000256" key="2">
    <source>
        <dbReference type="ARBA" id="ARBA00023315"/>
    </source>
</evidence>
<keyword evidence="2" id="KW-0012">Acyltransferase</keyword>
<keyword evidence="5" id="KW-1185">Reference proteome</keyword>
<organism evidence="4 5">
    <name type="scientific">Flexivirga aerilata</name>
    <dbReference type="NCBI Taxonomy" id="1656889"/>
    <lineage>
        <taxon>Bacteria</taxon>
        <taxon>Bacillati</taxon>
        <taxon>Actinomycetota</taxon>
        <taxon>Actinomycetes</taxon>
        <taxon>Micrococcales</taxon>
        <taxon>Dermacoccaceae</taxon>
        <taxon>Flexivirga</taxon>
    </lineage>
</organism>
<accession>A0A849AIM6</accession>
<keyword evidence="1 4" id="KW-0808">Transferase</keyword>
<dbReference type="EMBL" id="JABENB010000001">
    <property type="protein sequence ID" value="NNG39687.1"/>
    <property type="molecule type" value="Genomic_DNA"/>
</dbReference>
<dbReference type="InterPro" id="IPR050832">
    <property type="entry name" value="Bact_Acetyltransf"/>
</dbReference>
<dbReference type="CDD" id="cd04301">
    <property type="entry name" value="NAT_SF"/>
    <property type="match status" value="1"/>
</dbReference>
<feature type="domain" description="N-acetyltransferase" evidence="3">
    <location>
        <begin position="11"/>
        <end position="160"/>
    </location>
</feature>
<reference evidence="4 5" key="1">
    <citation type="submission" date="2020-05" db="EMBL/GenBank/DDBJ databases">
        <title>Flexivirga sp. ID2601S isolated from air conditioner.</title>
        <authorList>
            <person name="Kim D.H."/>
        </authorList>
    </citation>
    <scope>NUCLEOTIDE SEQUENCE [LARGE SCALE GENOMIC DNA]</scope>
    <source>
        <strain evidence="4 5">ID2601S</strain>
    </source>
</reference>
<sequence>MTQDLPGQPGLRVAEATREQVPAIVELLTDDPIGSTRESSDLAAYENAFAAVDADPAHELLVLLDEHDAVVGTLQLSFLPGLARGGALRAHIEAVRVARSLRGRGAGRAFFGYAMGRARDRGAALVELTSDLRRPDAIRFYESLGFTHSHAGMKLPLTTS</sequence>
<evidence type="ECO:0000313" key="4">
    <source>
        <dbReference type="EMBL" id="NNG39687.1"/>
    </source>
</evidence>
<dbReference type="PANTHER" id="PTHR43877">
    <property type="entry name" value="AMINOALKYLPHOSPHONATE N-ACETYLTRANSFERASE-RELATED-RELATED"/>
    <property type="match status" value="1"/>
</dbReference>
<evidence type="ECO:0000259" key="3">
    <source>
        <dbReference type="PROSITE" id="PS51186"/>
    </source>
</evidence>
<proteinExistence type="predicted"/>
<evidence type="ECO:0000313" key="5">
    <source>
        <dbReference type="Proteomes" id="UP000557772"/>
    </source>
</evidence>
<dbReference type="InterPro" id="IPR016181">
    <property type="entry name" value="Acyl_CoA_acyltransferase"/>
</dbReference>
<name>A0A849AIM6_9MICO</name>
<dbReference type="GO" id="GO:0016747">
    <property type="term" value="F:acyltransferase activity, transferring groups other than amino-acyl groups"/>
    <property type="evidence" value="ECO:0007669"/>
    <property type="project" value="InterPro"/>
</dbReference>
<gene>
    <name evidence="4" type="ORF">HJ588_10435</name>
</gene>
<dbReference type="Gene3D" id="3.40.630.30">
    <property type="match status" value="1"/>
</dbReference>
<protein>
    <submittedName>
        <fullName evidence="4">GNAT family N-acetyltransferase</fullName>
    </submittedName>
</protein>
<dbReference type="InterPro" id="IPR000182">
    <property type="entry name" value="GNAT_dom"/>
</dbReference>
<dbReference type="AlphaFoldDB" id="A0A849AIM6"/>